<feature type="transmembrane region" description="Helical" evidence="2">
    <location>
        <begin position="63"/>
        <end position="82"/>
    </location>
</feature>
<dbReference type="InterPro" id="IPR033121">
    <property type="entry name" value="PEPTIDASE_A1"/>
</dbReference>
<name>A0AAV3XZA0_9GAST</name>
<keyword evidence="2" id="KW-0472">Membrane</keyword>
<keyword evidence="2" id="KW-0812">Transmembrane</keyword>
<dbReference type="Proteomes" id="UP000735302">
    <property type="component" value="Unassembled WGS sequence"/>
</dbReference>
<gene>
    <name evidence="4" type="ORF">PoB_000266100</name>
</gene>
<evidence type="ECO:0000259" key="3">
    <source>
        <dbReference type="PROSITE" id="PS51767"/>
    </source>
</evidence>
<dbReference type="Pfam" id="PF00026">
    <property type="entry name" value="Asp"/>
    <property type="match status" value="1"/>
</dbReference>
<reference evidence="4 5" key="1">
    <citation type="journal article" date="2021" name="Elife">
        <title>Chloroplast acquisition without the gene transfer in kleptoplastic sea slugs, Plakobranchus ocellatus.</title>
        <authorList>
            <person name="Maeda T."/>
            <person name="Takahashi S."/>
            <person name="Yoshida T."/>
            <person name="Shimamura S."/>
            <person name="Takaki Y."/>
            <person name="Nagai Y."/>
            <person name="Toyoda A."/>
            <person name="Suzuki Y."/>
            <person name="Arimoto A."/>
            <person name="Ishii H."/>
            <person name="Satoh N."/>
            <person name="Nishiyama T."/>
            <person name="Hasebe M."/>
            <person name="Maruyama T."/>
            <person name="Minagawa J."/>
            <person name="Obokata J."/>
            <person name="Shigenobu S."/>
        </authorList>
    </citation>
    <scope>NUCLEOTIDE SEQUENCE [LARGE SCALE GENOMIC DNA]</scope>
</reference>
<dbReference type="PANTHER" id="PTHR47966">
    <property type="entry name" value="BETA-SITE APP-CLEAVING ENZYME, ISOFORM A-RELATED"/>
    <property type="match status" value="1"/>
</dbReference>
<keyword evidence="5" id="KW-1185">Reference proteome</keyword>
<dbReference type="PROSITE" id="PS00141">
    <property type="entry name" value="ASP_PROTEASE"/>
    <property type="match status" value="1"/>
</dbReference>
<dbReference type="InterPro" id="IPR001461">
    <property type="entry name" value="Aspartic_peptidase_A1"/>
</dbReference>
<dbReference type="InterPro" id="IPR001969">
    <property type="entry name" value="Aspartic_peptidase_AS"/>
</dbReference>
<dbReference type="PROSITE" id="PS51767">
    <property type="entry name" value="PEPTIDASE_A1"/>
    <property type="match status" value="1"/>
</dbReference>
<dbReference type="PANTHER" id="PTHR47966:SF51">
    <property type="entry name" value="BETA-SITE APP-CLEAVING ENZYME, ISOFORM A-RELATED"/>
    <property type="match status" value="1"/>
</dbReference>
<feature type="domain" description="Peptidase A1" evidence="3">
    <location>
        <begin position="125"/>
        <end position="181"/>
    </location>
</feature>
<keyword evidence="4" id="KW-0378">Hydrolase</keyword>
<dbReference type="SUPFAM" id="SSF50630">
    <property type="entry name" value="Acid proteases"/>
    <property type="match status" value="1"/>
</dbReference>
<dbReference type="GO" id="GO:0006508">
    <property type="term" value="P:proteolysis"/>
    <property type="evidence" value="ECO:0007669"/>
    <property type="project" value="UniProtKB-KW"/>
</dbReference>
<organism evidence="4 5">
    <name type="scientific">Plakobranchus ocellatus</name>
    <dbReference type="NCBI Taxonomy" id="259542"/>
    <lineage>
        <taxon>Eukaryota</taxon>
        <taxon>Metazoa</taxon>
        <taxon>Spiralia</taxon>
        <taxon>Lophotrochozoa</taxon>
        <taxon>Mollusca</taxon>
        <taxon>Gastropoda</taxon>
        <taxon>Heterobranchia</taxon>
        <taxon>Euthyneura</taxon>
        <taxon>Panpulmonata</taxon>
        <taxon>Sacoglossa</taxon>
        <taxon>Placobranchoidea</taxon>
        <taxon>Plakobranchidae</taxon>
        <taxon>Plakobranchus</taxon>
    </lineage>
</organism>
<comment type="caution">
    <text evidence="4">The sequence shown here is derived from an EMBL/GenBank/DDBJ whole genome shotgun (WGS) entry which is preliminary data.</text>
</comment>
<evidence type="ECO:0000256" key="1">
    <source>
        <dbReference type="ARBA" id="ARBA00007447"/>
    </source>
</evidence>
<evidence type="ECO:0000313" key="4">
    <source>
        <dbReference type="EMBL" id="GFN76155.1"/>
    </source>
</evidence>
<evidence type="ECO:0000313" key="5">
    <source>
        <dbReference type="Proteomes" id="UP000735302"/>
    </source>
</evidence>
<keyword evidence="2" id="KW-1133">Transmembrane helix</keyword>
<evidence type="ECO:0000256" key="2">
    <source>
        <dbReference type="SAM" id="Phobius"/>
    </source>
</evidence>
<dbReference type="EMBL" id="BLXT01000362">
    <property type="protein sequence ID" value="GFN76155.1"/>
    <property type="molecule type" value="Genomic_DNA"/>
</dbReference>
<dbReference type="InterPro" id="IPR021109">
    <property type="entry name" value="Peptidase_aspartic_dom_sf"/>
</dbReference>
<accession>A0AAV3XZA0</accession>
<protein>
    <submittedName>
        <fullName evidence="4">Lysosomal aspartic protease</fullName>
    </submittedName>
</protein>
<dbReference type="AlphaFoldDB" id="A0AAV3XZA0"/>
<keyword evidence="4" id="KW-0645">Protease</keyword>
<dbReference type="GO" id="GO:0004190">
    <property type="term" value="F:aspartic-type endopeptidase activity"/>
    <property type="evidence" value="ECO:0007669"/>
    <property type="project" value="InterPro"/>
</dbReference>
<sequence>MKSFNLIRIRLRNKTRTLRHVNNRDRNCTGVPKYDPTLFIRMFGKISRFILCSFKGEHSKMNLIPAVILALTFVSSCAAGVLNIPLSRGTRFGAQYKNLPRRLRPFRINANARHVKLTNHEDALYYGPVTVGTPGKEFNVVFDTGSAAMWLPSVHCPTTNVACREFSNNEHYIFLFVTALQ</sequence>
<dbReference type="Gene3D" id="2.40.70.10">
    <property type="entry name" value="Acid Proteases"/>
    <property type="match status" value="1"/>
</dbReference>
<comment type="similarity">
    <text evidence="1">Belongs to the peptidase A1 family.</text>
</comment>
<proteinExistence type="inferred from homology"/>